<dbReference type="AlphaFoldDB" id="A0AAV3YU84"/>
<keyword evidence="1" id="KW-0233">DNA recombination</keyword>
<dbReference type="InterPro" id="IPR011010">
    <property type="entry name" value="DNA_brk_join_enz"/>
</dbReference>
<proteinExistence type="predicted"/>
<accession>A0AAV3YU84</accession>
<dbReference type="GO" id="GO:0006310">
    <property type="term" value="P:DNA recombination"/>
    <property type="evidence" value="ECO:0007669"/>
    <property type="project" value="UniProtKB-KW"/>
</dbReference>
<sequence length="152" mass="17309">MLSAKLITLCALVTGQRCQTFHAMDTKHMHIFNGRAISYRSFTKNRFCKKNPLPVVIPNAYRQDRRICGYTCLKQYLKRTKLLRSSSQLFVSTQSPHNGVSKDTLARWIRLILTKSGVNTRIFKAHSTRAAASSVASQKHGYLTCASDRWMV</sequence>
<evidence type="ECO:0000256" key="1">
    <source>
        <dbReference type="ARBA" id="ARBA00023172"/>
    </source>
</evidence>
<evidence type="ECO:0000256" key="2">
    <source>
        <dbReference type="SAM" id="SignalP"/>
    </source>
</evidence>
<organism evidence="3 4">
    <name type="scientific">Plakobranchus ocellatus</name>
    <dbReference type="NCBI Taxonomy" id="259542"/>
    <lineage>
        <taxon>Eukaryota</taxon>
        <taxon>Metazoa</taxon>
        <taxon>Spiralia</taxon>
        <taxon>Lophotrochozoa</taxon>
        <taxon>Mollusca</taxon>
        <taxon>Gastropoda</taxon>
        <taxon>Heterobranchia</taxon>
        <taxon>Euthyneura</taxon>
        <taxon>Panpulmonata</taxon>
        <taxon>Sacoglossa</taxon>
        <taxon>Placobranchoidea</taxon>
        <taxon>Plakobranchidae</taxon>
        <taxon>Plakobranchus</taxon>
    </lineage>
</organism>
<dbReference type="Gene3D" id="1.10.443.10">
    <property type="entry name" value="Intergrase catalytic core"/>
    <property type="match status" value="1"/>
</dbReference>
<dbReference type="GO" id="GO:0015074">
    <property type="term" value="P:DNA integration"/>
    <property type="evidence" value="ECO:0007669"/>
    <property type="project" value="InterPro"/>
</dbReference>
<dbReference type="Proteomes" id="UP000735302">
    <property type="component" value="Unassembled WGS sequence"/>
</dbReference>
<protein>
    <submittedName>
        <fullName evidence="3">Tyrosine recombinase</fullName>
    </submittedName>
</protein>
<dbReference type="PANTHER" id="PTHR35617">
    <property type="entry name" value="PHAGE_INTEGRASE DOMAIN-CONTAINING PROTEIN"/>
    <property type="match status" value="1"/>
</dbReference>
<dbReference type="SUPFAM" id="SSF56349">
    <property type="entry name" value="DNA breaking-rejoining enzymes"/>
    <property type="match status" value="1"/>
</dbReference>
<reference evidence="3 4" key="1">
    <citation type="journal article" date="2021" name="Elife">
        <title>Chloroplast acquisition without the gene transfer in kleptoplastic sea slugs, Plakobranchus ocellatus.</title>
        <authorList>
            <person name="Maeda T."/>
            <person name="Takahashi S."/>
            <person name="Yoshida T."/>
            <person name="Shimamura S."/>
            <person name="Takaki Y."/>
            <person name="Nagai Y."/>
            <person name="Toyoda A."/>
            <person name="Suzuki Y."/>
            <person name="Arimoto A."/>
            <person name="Ishii H."/>
            <person name="Satoh N."/>
            <person name="Nishiyama T."/>
            <person name="Hasebe M."/>
            <person name="Maruyama T."/>
            <person name="Minagawa J."/>
            <person name="Obokata J."/>
            <person name="Shigenobu S."/>
        </authorList>
    </citation>
    <scope>NUCLEOTIDE SEQUENCE [LARGE SCALE GENOMIC DNA]</scope>
</reference>
<keyword evidence="4" id="KW-1185">Reference proteome</keyword>
<keyword evidence="2" id="KW-0732">Signal</keyword>
<dbReference type="EMBL" id="BLXT01001455">
    <property type="protein sequence ID" value="GFN85792.1"/>
    <property type="molecule type" value="Genomic_DNA"/>
</dbReference>
<evidence type="ECO:0000313" key="4">
    <source>
        <dbReference type="Proteomes" id="UP000735302"/>
    </source>
</evidence>
<name>A0AAV3YU84_9GAST</name>
<feature type="signal peptide" evidence="2">
    <location>
        <begin position="1"/>
        <end position="18"/>
    </location>
</feature>
<evidence type="ECO:0000313" key="3">
    <source>
        <dbReference type="EMBL" id="GFN85792.1"/>
    </source>
</evidence>
<dbReference type="PANTHER" id="PTHR35617:SF3">
    <property type="entry name" value="CORE-BINDING (CB) DOMAIN-CONTAINING PROTEIN"/>
    <property type="match status" value="1"/>
</dbReference>
<gene>
    <name evidence="3" type="ORF">PoB_001229800</name>
</gene>
<dbReference type="GO" id="GO:0003677">
    <property type="term" value="F:DNA binding"/>
    <property type="evidence" value="ECO:0007669"/>
    <property type="project" value="InterPro"/>
</dbReference>
<comment type="caution">
    <text evidence="3">The sequence shown here is derived from an EMBL/GenBank/DDBJ whole genome shotgun (WGS) entry which is preliminary data.</text>
</comment>
<feature type="chain" id="PRO_5043819895" evidence="2">
    <location>
        <begin position="19"/>
        <end position="152"/>
    </location>
</feature>
<dbReference type="InterPro" id="IPR013762">
    <property type="entry name" value="Integrase-like_cat_sf"/>
</dbReference>